<reference evidence="1" key="1">
    <citation type="submission" date="2020-05" db="EMBL/GenBank/DDBJ databases">
        <title>Phylogenomic resolution of chytrid fungi.</title>
        <authorList>
            <person name="Stajich J.E."/>
            <person name="Amses K."/>
            <person name="Simmons R."/>
            <person name="Seto K."/>
            <person name="Myers J."/>
            <person name="Bonds A."/>
            <person name="Quandt C.A."/>
            <person name="Barry K."/>
            <person name="Liu P."/>
            <person name="Grigoriev I."/>
            <person name="Longcore J.E."/>
            <person name="James T.Y."/>
        </authorList>
    </citation>
    <scope>NUCLEOTIDE SEQUENCE</scope>
    <source>
        <strain evidence="1">JEL0513</strain>
    </source>
</reference>
<dbReference type="AlphaFoldDB" id="A0AAD5XBF3"/>
<organism evidence="1 2">
    <name type="scientific">Physocladia obscura</name>
    <dbReference type="NCBI Taxonomy" id="109957"/>
    <lineage>
        <taxon>Eukaryota</taxon>
        <taxon>Fungi</taxon>
        <taxon>Fungi incertae sedis</taxon>
        <taxon>Chytridiomycota</taxon>
        <taxon>Chytridiomycota incertae sedis</taxon>
        <taxon>Chytridiomycetes</taxon>
        <taxon>Chytridiales</taxon>
        <taxon>Chytriomycetaceae</taxon>
        <taxon>Physocladia</taxon>
    </lineage>
</organism>
<accession>A0AAD5XBF3</accession>
<evidence type="ECO:0000313" key="2">
    <source>
        <dbReference type="Proteomes" id="UP001211907"/>
    </source>
</evidence>
<dbReference type="EMBL" id="JADGJH010001197">
    <property type="protein sequence ID" value="KAJ3116914.1"/>
    <property type="molecule type" value="Genomic_DNA"/>
</dbReference>
<protein>
    <submittedName>
        <fullName evidence="1">Uncharacterized protein</fullName>
    </submittedName>
</protein>
<gene>
    <name evidence="1" type="ORF">HK100_000934</name>
</gene>
<evidence type="ECO:0000313" key="1">
    <source>
        <dbReference type="EMBL" id="KAJ3116914.1"/>
    </source>
</evidence>
<comment type="caution">
    <text evidence="1">The sequence shown here is derived from an EMBL/GenBank/DDBJ whole genome shotgun (WGS) entry which is preliminary data.</text>
</comment>
<sequence length="190" mass="21622">MWSGHDTPLGGNRNSRTANIWWAANEVCAAQYRSRIGNVGCYGNCHDNSNRIDREWDSLPVDFESEKKKEQAPLSITPTDAARITFCPFYQPEGTPAFQLHSKCAALLVREMSPRNVSISHLTAWLNAIFPITPGISNWIPGMPDPFQIKQLQQQAFETYVHNMWILTSFDRPIVFYSTKQLDQKGINPH</sequence>
<keyword evidence="2" id="KW-1185">Reference proteome</keyword>
<name>A0AAD5XBF3_9FUNG</name>
<dbReference type="Proteomes" id="UP001211907">
    <property type="component" value="Unassembled WGS sequence"/>
</dbReference>
<proteinExistence type="predicted"/>